<evidence type="ECO:0000313" key="9">
    <source>
        <dbReference type="EMBL" id="OMH82961.1"/>
    </source>
</evidence>
<dbReference type="EMBL" id="LSSK01000552">
    <property type="protein sequence ID" value="OMH82961.1"/>
    <property type="molecule type" value="Genomic_DNA"/>
</dbReference>
<dbReference type="GO" id="GO:0007018">
    <property type="term" value="P:microtubule-based movement"/>
    <property type="evidence" value="ECO:0007669"/>
    <property type="project" value="InterPro"/>
</dbReference>
<keyword evidence="4 5" id="KW-0505">Motor protein</keyword>
<dbReference type="Gene3D" id="3.40.850.10">
    <property type="entry name" value="Kinesin motor domain"/>
    <property type="match status" value="1"/>
</dbReference>
<dbReference type="FunFam" id="3.40.850.10:FF:000170">
    <property type="entry name" value="Kinesin-like protein"/>
    <property type="match status" value="1"/>
</dbReference>
<dbReference type="InterPro" id="IPR019821">
    <property type="entry name" value="Kinesin_motor_CS"/>
</dbReference>
<evidence type="ECO:0000256" key="1">
    <source>
        <dbReference type="ARBA" id="ARBA00022741"/>
    </source>
</evidence>
<feature type="binding site" evidence="5">
    <location>
        <begin position="89"/>
        <end position="96"/>
    </location>
    <ligand>
        <name>ATP</name>
        <dbReference type="ChEBI" id="CHEBI:30616"/>
    </ligand>
</feature>
<keyword evidence="3 6" id="KW-0175">Coiled coil</keyword>
<dbReference type="PROSITE" id="PS50067">
    <property type="entry name" value="KINESIN_MOTOR_2"/>
    <property type="match status" value="1"/>
</dbReference>
<dbReference type="InterPro" id="IPR027640">
    <property type="entry name" value="Kinesin-like_fam"/>
</dbReference>
<dbReference type="PANTHER" id="PTHR47968">
    <property type="entry name" value="CENTROMERE PROTEIN E"/>
    <property type="match status" value="1"/>
</dbReference>
<gene>
    <name evidence="9" type="ORF">AX774_g3531</name>
</gene>
<feature type="domain" description="Kinesin motor" evidence="8">
    <location>
        <begin position="4"/>
        <end position="353"/>
    </location>
</feature>
<name>A0A1R1PPU7_ZANCU</name>
<dbReference type="GO" id="GO:0008017">
    <property type="term" value="F:microtubule binding"/>
    <property type="evidence" value="ECO:0007669"/>
    <property type="project" value="InterPro"/>
</dbReference>
<evidence type="ECO:0000259" key="8">
    <source>
        <dbReference type="PROSITE" id="PS50067"/>
    </source>
</evidence>
<accession>A0A1R1PPU7</accession>
<dbReference type="GO" id="GO:0003777">
    <property type="term" value="F:microtubule motor activity"/>
    <property type="evidence" value="ECO:0007669"/>
    <property type="project" value="InterPro"/>
</dbReference>
<proteinExistence type="inferred from homology"/>
<evidence type="ECO:0000313" key="10">
    <source>
        <dbReference type="Proteomes" id="UP000188320"/>
    </source>
</evidence>
<dbReference type="InterPro" id="IPR001752">
    <property type="entry name" value="Kinesin_motor_dom"/>
</dbReference>
<evidence type="ECO:0000256" key="5">
    <source>
        <dbReference type="PROSITE-ProRule" id="PRU00283"/>
    </source>
</evidence>
<feature type="coiled-coil region" evidence="6">
    <location>
        <begin position="1170"/>
        <end position="1197"/>
    </location>
</feature>
<evidence type="ECO:0000256" key="4">
    <source>
        <dbReference type="ARBA" id="ARBA00023175"/>
    </source>
</evidence>
<evidence type="ECO:0000256" key="3">
    <source>
        <dbReference type="ARBA" id="ARBA00023054"/>
    </source>
</evidence>
<comment type="similarity">
    <text evidence="5">Belongs to the TRAFAC class myosin-kinesin ATPase superfamily. Kinesin family.</text>
</comment>
<evidence type="ECO:0000256" key="6">
    <source>
        <dbReference type="SAM" id="Coils"/>
    </source>
</evidence>
<dbReference type="PROSITE" id="PS00411">
    <property type="entry name" value="KINESIN_MOTOR_1"/>
    <property type="match status" value="1"/>
</dbReference>
<dbReference type="Pfam" id="PF00225">
    <property type="entry name" value="Kinesin"/>
    <property type="match status" value="1"/>
</dbReference>
<keyword evidence="1 5" id="KW-0547">Nucleotide-binding</keyword>
<dbReference type="SMART" id="SM00129">
    <property type="entry name" value="KISc"/>
    <property type="match status" value="1"/>
</dbReference>
<keyword evidence="10" id="KW-1185">Reference proteome</keyword>
<protein>
    <submittedName>
        <fullName evidence="9">Centromere-associated protein E</fullName>
    </submittedName>
</protein>
<keyword evidence="2 5" id="KW-0067">ATP-binding</keyword>
<reference evidence="10" key="1">
    <citation type="submission" date="2017-01" db="EMBL/GenBank/DDBJ databases">
        <authorList>
            <person name="Wang Y."/>
            <person name="White M."/>
            <person name="Kvist S."/>
            <person name="Moncalvo J.-M."/>
        </authorList>
    </citation>
    <scope>NUCLEOTIDE SEQUENCE [LARGE SCALE GENOMIC DNA]</scope>
    <source>
        <strain evidence="10">COL-18-3</strain>
    </source>
</reference>
<feature type="coiled-coil region" evidence="6">
    <location>
        <begin position="369"/>
        <end position="442"/>
    </location>
</feature>
<feature type="coiled-coil region" evidence="6">
    <location>
        <begin position="642"/>
        <end position="883"/>
    </location>
</feature>
<dbReference type="InterPro" id="IPR027417">
    <property type="entry name" value="P-loop_NTPase"/>
</dbReference>
<feature type="region of interest" description="Disordered" evidence="7">
    <location>
        <begin position="1216"/>
        <end position="1259"/>
    </location>
</feature>
<organism evidence="9 10">
    <name type="scientific">Zancudomyces culisetae</name>
    <name type="common">Gut fungus</name>
    <name type="synonym">Smittium culisetae</name>
    <dbReference type="NCBI Taxonomy" id="1213189"/>
    <lineage>
        <taxon>Eukaryota</taxon>
        <taxon>Fungi</taxon>
        <taxon>Fungi incertae sedis</taxon>
        <taxon>Zoopagomycota</taxon>
        <taxon>Kickxellomycotina</taxon>
        <taxon>Harpellomycetes</taxon>
        <taxon>Harpellales</taxon>
        <taxon>Legeriomycetaceae</taxon>
        <taxon>Zancudomyces</taxon>
    </lineage>
</organism>
<dbReference type="PRINTS" id="PR00380">
    <property type="entry name" value="KINESINHEAVY"/>
</dbReference>
<dbReference type="PANTHER" id="PTHR47968:SF75">
    <property type="entry name" value="CENTROMERE-ASSOCIATED PROTEIN E"/>
    <property type="match status" value="1"/>
</dbReference>
<comment type="caution">
    <text evidence="9">The sequence shown here is derived from an EMBL/GenBank/DDBJ whole genome shotgun (WGS) entry which is preliminary data.</text>
</comment>
<dbReference type="SUPFAM" id="SSF52540">
    <property type="entry name" value="P-loop containing nucleoside triphosphate hydrolases"/>
    <property type="match status" value="1"/>
</dbReference>
<feature type="coiled-coil region" evidence="6">
    <location>
        <begin position="936"/>
        <end position="1010"/>
    </location>
</feature>
<dbReference type="OrthoDB" id="3176171at2759"/>
<sequence length="1353" mass="153044">MDDQIKVLVRIKPLNNEDKNEKSRNIWEIGENTITQKYISGDRSMVGFSYTFDRVYDQDTQTRVLYENSIRTVVGSCIDGVNGTIFAYGQTSSGKTFTMYGNQFEAGIVPKAVKEVFERINGVSNRQFLIKVSYLEIYNEVISDLLDNTKKNLRITETTNRDIKVKDLTEKVVENVNDVTQILQIGERNKSIGYTDMNEKSSRSHTIFRLVIESVERPNEITTRSKRLSTAGSNSNNDGGRLAGLVRTSTLSLIDLAGSERVGHTGAEGIRLKEGGHINKSLLALGTVIARLGEGGGSEKMHIPYRDSKLTRILQPSLGGNSQTIIICTVTLAEEFFDETHSTLKFASRAKLVSNKTQINEEIRGDDIFSTYTLEIEQLKNMVTELKSKYAHEQEDNISLRHRIDLLEARREKDISEVQRKVEQYELIVNELKNKMSFEAEEHAKLFSSKIKEVEQESNKVAATYIKKIQDQQDEISLKNTMISRLEGQSKLDIVCIERKNKIISDHEQKAETDTKRIIEYVNKITELEAVYRHVLCLVQSKVDHLDYKLLSLDDKWAMAEKKICNSSQIIQELKIENKRLCSDIELKNVKICELDALNLSLVNDNEKLVTLHTSVLEELNKQKELIATIEHEHQAKTVELSNELLNVRDEKNNKVAELEQKLADTYKAHKHDMSELVKRHAIQEQSGVEKASELETQNKTHLDLISTLQAELEKYNQEKERIIEEKNSELANDRVKFEAEISELCTINEKLKSERDEQMERVKELQREIIDHHNISESEVVNLKSANEALREKNSELIQEMKIKAQEEDSKLKEMEAQLQTRIQDYDSKLAELRNTNESLISAKNAKIEEIEKTKQSHLSRVEQLNLEIDTGKKLLQKLEEDLTCTKASLDGAVLEAKELAGKVNVLQKTLDDRDSIVLDMDKKIKEYQRNDVEVKQIVETAKKQMEDLVDLKNQELKELQVAFSSVQSEKDNELACLHANIADLKKELEQAHTEVMRLQGEISKVQNNMEQKLFEASQLHQNEMDLLRQPSKDHHTANADEHNRVIELYSLDLFDAHSKLKNAYRQAEINAKLSTSSNQNDHKLQKLYSLAEPGSDFLHSLQSLTNTINHKFSSTLVSINKYGSKNSQILSEIHLPKKLAGTSNSESLDLCAPVDVLDELVPALNSFLETISANLDILQKLAAELKNTKTQALQQYQIGSQKEALFDIQLNPENASSTPIPGMPSEHHSSRNTIDGVPAPDATTRPSPGTCGRRKRAHASLSTILGGSTITKVPMITTVKSPLSTPPILISKSFVSAANFNDVVALTLINDKDSAPVVDTSSTSVEVSPNKVKRLRALDKHSSHSFSSLRE</sequence>
<dbReference type="InterPro" id="IPR036961">
    <property type="entry name" value="Kinesin_motor_dom_sf"/>
</dbReference>
<evidence type="ECO:0000256" key="2">
    <source>
        <dbReference type="ARBA" id="ARBA00022840"/>
    </source>
</evidence>
<evidence type="ECO:0000256" key="7">
    <source>
        <dbReference type="SAM" id="MobiDB-lite"/>
    </source>
</evidence>
<dbReference type="GO" id="GO:0005524">
    <property type="term" value="F:ATP binding"/>
    <property type="evidence" value="ECO:0007669"/>
    <property type="project" value="UniProtKB-UniRule"/>
</dbReference>
<dbReference type="Proteomes" id="UP000188320">
    <property type="component" value="Unassembled WGS sequence"/>
</dbReference>